<evidence type="ECO:0000256" key="4">
    <source>
        <dbReference type="ARBA" id="ARBA00022692"/>
    </source>
</evidence>
<evidence type="ECO:0000313" key="10">
    <source>
        <dbReference type="EMBL" id="KIA77026.1"/>
    </source>
</evidence>
<dbReference type="EMBL" id="JSAM01000093">
    <property type="protein sequence ID" value="KIA77026.1"/>
    <property type="molecule type" value="Genomic_DNA"/>
</dbReference>
<dbReference type="GO" id="GO:0051117">
    <property type="term" value="F:ATPase binding"/>
    <property type="evidence" value="ECO:0007669"/>
    <property type="project" value="TreeGrafter"/>
</dbReference>
<accession>A0A0C1C023</accession>
<feature type="transmembrane region" description="Helical" evidence="9">
    <location>
        <begin position="518"/>
        <end position="536"/>
    </location>
</feature>
<evidence type="ECO:0000256" key="5">
    <source>
        <dbReference type="ARBA" id="ARBA00022989"/>
    </source>
</evidence>
<dbReference type="GO" id="GO:0046961">
    <property type="term" value="F:proton-transporting ATPase activity, rotational mechanism"/>
    <property type="evidence" value="ECO:0007669"/>
    <property type="project" value="InterPro"/>
</dbReference>
<evidence type="ECO:0000256" key="6">
    <source>
        <dbReference type="ARBA" id="ARBA00023065"/>
    </source>
</evidence>
<dbReference type="AlphaFoldDB" id="A0A0C1C023"/>
<evidence type="ECO:0000256" key="7">
    <source>
        <dbReference type="ARBA" id="ARBA00023136"/>
    </source>
</evidence>
<evidence type="ECO:0000256" key="3">
    <source>
        <dbReference type="ARBA" id="ARBA00022448"/>
    </source>
</evidence>
<feature type="transmembrane region" description="Helical" evidence="9">
    <location>
        <begin position="582"/>
        <end position="604"/>
    </location>
</feature>
<comment type="similarity">
    <text evidence="2">Belongs to the V-ATPase 116 kDa subunit family.</text>
</comment>
<keyword evidence="5 9" id="KW-1133">Transmembrane helix</keyword>
<evidence type="ECO:0000256" key="2">
    <source>
        <dbReference type="ARBA" id="ARBA00009904"/>
    </source>
</evidence>
<dbReference type="GO" id="GO:0007035">
    <property type="term" value="P:vacuolar acidification"/>
    <property type="evidence" value="ECO:0007669"/>
    <property type="project" value="TreeGrafter"/>
</dbReference>
<evidence type="ECO:0000256" key="9">
    <source>
        <dbReference type="SAM" id="Phobius"/>
    </source>
</evidence>
<sequence length="640" mass="73335">MMRYDVKKVLFVGIEDEREVFFKKAQEIGQVQFISPSAVKDREIPQEVQDLASAIKIVRGFPTLPQEDQGNIALADGLAQKILQLKHKLDQLEEEKRMTALEISRIEVFGDFSLDDIAAIEKEGNRKVQFFFAKKDFFDHHALSDELIKIGSDHGLDYFVSISKTPKQYEKMVEMKIEHPLGKLKQRNQEAHKEWIETEHLLRSYEKYNHFLHQGLVDKLNKYHLIHAKGYAEDILDGNLFAVQGWVPVNKQDEIQKLVDKFRVHSEEIEIEPTDTVPTYLENQNLSRMGEDLVHIYDSPSISDKDPSLWVLFFFLLFFAMIMGDGGYGLILLGIVLFIRYKKPNLKNLGKRVLNLTTLLAVFCIGWGLVTHSFFGMNLSPDNPLHKMAPLTWLTEKKADYHIQHQDAVYQEWVDKFPQLKGVTDPKEFLAKGYSEQKGKKSYDIISKFSDNIMLEFALFIGVIHIGISLIRYANRNWTAIGWLICLVGGYLYFPYYLDATSMLHYIFHLDKEQAGIQGLYLLMIGTAIAVIIAIFKQKFLGVFEAMTAIQVFSDVLSYLRLYALGLAGAIMASVINEMSESMTFVLALIVMILGHAVNFALAIMSGVIHGLRLNFLEWYHYSFEGGGKMFNPLRKISLD</sequence>
<comment type="caution">
    <text evidence="10">The sequence shown here is derived from an EMBL/GenBank/DDBJ whole genome shotgun (WGS) entry which is preliminary data.</text>
</comment>
<organism evidence="10 11">
    <name type="scientific">Parachlamydia acanthamoebae</name>
    <dbReference type="NCBI Taxonomy" id="83552"/>
    <lineage>
        <taxon>Bacteria</taxon>
        <taxon>Pseudomonadati</taxon>
        <taxon>Chlamydiota</taxon>
        <taxon>Chlamydiia</taxon>
        <taxon>Parachlamydiales</taxon>
        <taxon>Parachlamydiaceae</taxon>
        <taxon>Parachlamydia</taxon>
    </lineage>
</organism>
<dbReference type="Pfam" id="PF01496">
    <property type="entry name" value="V_ATPase_I"/>
    <property type="match status" value="1"/>
</dbReference>
<reference evidence="10 11" key="1">
    <citation type="journal article" date="2014" name="Mol. Biol. Evol.">
        <title>Massive expansion of Ubiquitination-related gene families within the Chlamydiae.</title>
        <authorList>
            <person name="Domman D."/>
            <person name="Collingro A."/>
            <person name="Lagkouvardos I."/>
            <person name="Gehre L."/>
            <person name="Weinmaier T."/>
            <person name="Rattei T."/>
            <person name="Subtil A."/>
            <person name="Horn M."/>
        </authorList>
    </citation>
    <scope>NUCLEOTIDE SEQUENCE [LARGE SCALE GENOMIC DNA]</scope>
    <source>
        <strain evidence="10 11">OEW1</strain>
    </source>
</reference>
<keyword evidence="4 9" id="KW-0812">Transmembrane</keyword>
<comment type="subcellular location">
    <subcellularLocation>
        <location evidence="1">Membrane</location>
        <topology evidence="1">Multi-pass membrane protein</topology>
    </subcellularLocation>
</comment>
<dbReference type="PANTHER" id="PTHR11629">
    <property type="entry name" value="VACUOLAR PROTON ATPASES"/>
    <property type="match status" value="1"/>
</dbReference>
<keyword evidence="8" id="KW-0175">Coiled coil</keyword>
<keyword evidence="7 9" id="KW-0472">Membrane</keyword>
<evidence type="ECO:0000256" key="8">
    <source>
        <dbReference type="SAM" id="Coils"/>
    </source>
</evidence>
<feature type="coiled-coil region" evidence="8">
    <location>
        <begin position="75"/>
        <end position="102"/>
    </location>
</feature>
<keyword evidence="3" id="KW-0813">Transport</keyword>
<feature type="transmembrane region" description="Helical" evidence="9">
    <location>
        <begin position="478"/>
        <end position="498"/>
    </location>
</feature>
<protein>
    <submittedName>
        <fullName evidence="10">V-type ATP synthase subunit I</fullName>
    </submittedName>
</protein>
<dbReference type="GO" id="GO:0033179">
    <property type="term" value="C:proton-transporting V-type ATPase, V0 domain"/>
    <property type="evidence" value="ECO:0007669"/>
    <property type="project" value="InterPro"/>
</dbReference>
<name>A0A0C1C023_9BACT</name>
<feature type="transmembrane region" description="Helical" evidence="9">
    <location>
        <begin position="453"/>
        <end position="471"/>
    </location>
</feature>
<evidence type="ECO:0000256" key="1">
    <source>
        <dbReference type="ARBA" id="ARBA00004141"/>
    </source>
</evidence>
<gene>
    <name evidence="10" type="primary">atpI</name>
    <name evidence="10" type="ORF">DB43_GX00080</name>
</gene>
<dbReference type="PANTHER" id="PTHR11629:SF63">
    <property type="entry name" value="V-TYPE PROTON ATPASE SUBUNIT A"/>
    <property type="match status" value="1"/>
</dbReference>
<evidence type="ECO:0000313" key="11">
    <source>
        <dbReference type="Proteomes" id="UP000031307"/>
    </source>
</evidence>
<feature type="transmembrane region" description="Helical" evidence="9">
    <location>
        <begin position="556"/>
        <end position="576"/>
    </location>
</feature>
<proteinExistence type="inferred from homology"/>
<feature type="transmembrane region" description="Helical" evidence="9">
    <location>
        <begin position="353"/>
        <end position="375"/>
    </location>
</feature>
<dbReference type="PATRIC" id="fig|83552.4.peg.1834"/>
<feature type="transmembrane region" description="Helical" evidence="9">
    <location>
        <begin position="309"/>
        <end position="341"/>
    </location>
</feature>
<dbReference type="InterPro" id="IPR002490">
    <property type="entry name" value="V-ATPase_116kDa_su"/>
</dbReference>
<keyword evidence="6" id="KW-0406">Ion transport</keyword>
<dbReference type="GO" id="GO:0016471">
    <property type="term" value="C:vacuolar proton-transporting V-type ATPase complex"/>
    <property type="evidence" value="ECO:0007669"/>
    <property type="project" value="TreeGrafter"/>
</dbReference>
<dbReference type="Proteomes" id="UP000031307">
    <property type="component" value="Unassembled WGS sequence"/>
</dbReference>